<dbReference type="SMART" id="SM00661">
    <property type="entry name" value="RPOL9"/>
    <property type="match status" value="1"/>
</dbReference>
<evidence type="ECO:0000256" key="5">
    <source>
        <dbReference type="ARBA" id="ARBA00023015"/>
    </source>
</evidence>
<keyword evidence="6 8" id="KW-0804">Transcription</keyword>
<evidence type="ECO:0000256" key="8">
    <source>
        <dbReference type="PIRNR" id="PIRNR005586"/>
    </source>
</evidence>
<evidence type="ECO:0000256" key="7">
    <source>
        <dbReference type="ARBA" id="ARBA00032962"/>
    </source>
</evidence>
<feature type="region of interest" description="Disordered" evidence="12">
    <location>
        <begin position="37"/>
        <end position="66"/>
    </location>
</feature>
<dbReference type="Proteomes" id="UP000610611">
    <property type="component" value="Unassembled WGS sequence"/>
</dbReference>
<feature type="zinc finger region" description="C4-type" evidence="10">
    <location>
        <begin position="4"/>
        <end position="23"/>
    </location>
</feature>
<dbReference type="PROSITE" id="PS01030">
    <property type="entry name" value="RNA_POL_M_15KD"/>
    <property type="match status" value="1"/>
</dbReference>
<dbReference type="Proteomes" id="UP000037729">
    <property type="component" value="Unassembled WGS sequence"/>
</dbReference>
<dbReference type="GO" id="GO:0003899">
    <property type="term" value="F:DNA-directed RNA polymerase activity"/>
    <property type="evidence" value="ECO:0007669"/>
    <property type="project" value="InterPro"/>
</dbReference>
<evidence type="ECO:0000313" key="14">
    <source>
        <dbReference type="EMBL" id="KOX92321.1"/>
    </source>
</evidence>
<proteinExistence type="inferred from homology"/>
<keyword evidence="3 10" id="KW-0863">Zinc-finger</keyword>
<dbReference type="PANTHER" id="PTHR11239">
    <property type="entry name" value="DNA-DIRECTED RNA POLYMERASE"/>
    <property type="match status" value="1"/>
</dbReference>
<organism evidence="14 16">
    <name type="scientific">Haloarcula rubripromontorii</name>
    <dbReference type="NCBI Taxonomy" id="1705562"/>
    <lineage>
        <taxon>Archaea</taxon>
        <taxon>Methanobacteriati</taxon>
        <taxon>Methanobacteriota</taxon>
        <taxon>Stenosarchaea group</taxon>
        <taxon>Halobacteria</taxon>
        <taxon>Halobacteriales</taxon>
        <taxon>Haloarculaceae</taxon>
        <taxon>Haloarcula</taxon>
    </lineage>
</organism>
<dbReference type="SUPFAM" id="SSF57783">
    <property type="entry name" value="Zinc beta-ribbon"/>
    <property type="match status" value="1"/>
</dbReference>
<feature type="binding site" evidence="9">
    <location>
        <position position="96"/>
    </location>
    <ligand>
        <name>Zn(2+)</name>
        <dbReference type="ChEBI" id="CHEBI:29105"/>
        <label>2</label>
    </ligand>
</feature>
<dbReference type="NCBIfam" id="TIGR01384">
    <property type="entry name" value="TFS_arch"/>
    <property type="match status" value="1"/>
</dbReference>
<feature type="binding site" evidence="9">
    <location>
        <position position="7"/>
    </location>
    <ligand>
        <name>Zn(2+)</name>
        <dbReference type="ChEBI" id="CHEBI:29105"/>
        <label>1</label>
    </ligand>
</feature>
<dbReference type="OrthoDB" id="72957at2157"/>
<dbReference type="EMBL" id="WOWB01000001">
    <property type="protein sequence ID" value="NLV07124.1"/>
    <property type="molecule type" value="Genomic_DNA"/>
</dbReference>
<evidence type="ECO:0000313" key="16">
    <source>
        <dbReference type="Proteomes" id="UP000037729"/>
    </source>
</evidence>
<dbReference type="InterPro" id="IPR001529">
    <property type="entry name" value="Zn_ribbon_RPB9"/>
</dbReference>
<dbReference type="RefSeq" id="WP_005535365.1">
    <property type="nucleotide sequence ID" value="NZ_JAWJXX010000009.1"/>
</dbReference>
<keyword evidence="16" id="KW-1185">Reference proteome</keyword>
<keyword evidence="14" id="KW-0240">DNA-directed RNA polymerase</keyword>
<accession>A0A0M9AK82</accession>
<dbReference type="InterPro" id="IPR012164">
    <property type="entry name" value="Rpa12/Rpb9/Rpc10/TFS"/>
</dbReference>
<dbReference type="SMART" id="SM00440">
    <property type="entry name" value="ZnF_C2C2"/>
    <property type="match status" value="1"/>
</dbReference>
<evidence type="ECO:0000256" key="11">
    <source>
        <dbReference type="RuleBase" id="RU003474"/>
    </source>
</evidence>
<keyword evidence="2 9" id="KW-0479">Metal-binding</keyword>
<dbReference type="GO" id="GO:0006351">
    <property type="term" value="P:DNA-templated transcription"/>
    <property type="evidence" value="ECO:0007669"/>
    <property type="project" value="InterPro"/>
</dbReference>
<evidence type="ECO:0000256" key="12">
    <source>
        <dbReference type="SAM" id="MobiDB-lite"/>
    </source>
</evidence>
<dbReference type="InterPro" id="IPR019761">
    <property type="entry name" value="DNA-dir_RNA_pol-M_15_CS"/>
</dbReference>
<gene>
    <name evidence="14" type="ORF">AMS69_13165</name>
    <name evidence="15" type="ORF">GOC83_13385</name>
</gene>
<reference evidence="14 16" key="1">
    <citation type="submission" date="2015-08" db="EMBL/GenBank/DDBJ databases">
        <title>Genomes of Isolates from Cabo Rojo, PR.</title>
        <authorList>
            <person name="Sanchez-Nieves R.L."/>
            <person name="Montalvo-Rodriguez R."/>
        </authorList>
    </citation>
    <scope>NUCLEOTIDE SEQUENCE [LARGE SCALE GENOMIC DNA]</scope>
    <source>
        <strain evidence="14 16">SL3</strain>
    </source>
</reference>
<protein>
    <recommendedName>
        <fullName evidence="1">Transcription factor S</fullName>
    </recommendedName>
    <alternativeName>
        <fullName evidence="7">Transcription elongation factor IIS/RNA polymerase subunit homolog</fullName>
    </alternativeName>
</protein>
<feature type="binding site" evidence="9">
    <location>
        <position position="20"/>
    </location>
    <ligand>
        <name>Zn(2+)</name>
        <dbReference type="ChEBI" id="CHEBI:29105"/>
        <label>1</label>
    </ligand>
</feature>
<comment type="caution">
    <text evidence="14">The sequence shown here is derived from an EMBL/GenBank/DDBJ whole genome shotgun (WGS) entry which is preliminary data.</text>
</comment>
<reference evidence="15" key="2">
    <citation type="submission" date="2019-12" db="EMBL/GenBank/DDBJ databases">
        <title>The whole-genome sequencing of Haloarcula japonica strain pws8.</title>
        <authorList>
            <person name="Verma D.K."/>
            <person name="Gopal K."/>
            <person name="Prasad E.S."/>
        </authorList>
    </citation>
    <scope>NUCLEOTIDE SEQUENCE</scope>
    <source>
        <strain evidence="15">Pws8</strain>
    </source>
</reference>
<evidence type="ECO:0000259" key="13">
    <source>
        <dbReference type="PROSITE" id="PS51133"/>
    </source>
</evidence>
<dbReference type="CDD" id="cd10511">
    <property type="entry name" value="Zn-ribbon_TFS"/>
    <property type="match status" value="1"/>
</dbReference>
<keyword evidence="4 9" id="KW-0862">Zinc</keyword>
<evidence type="ECO:0000313" key="15">
    <source>
        <dbReference type="EMBL" id="NLV07124.1"/>
    </source>
</evidence>
<dbReference type="InterPro" id="IPR001222">
    <property type="entry name" value="Znf_TFIIS"/>
</dbReference>
<feature type="binding site" evidence="9">
    <location>
        <position position="99"/>
    </location>
    <ligand>
        <name>Zn(2+)</name>
        <dbReference type="ChEBI" id="CHEBI:29105"/>
        <label>2</label>
    </ligand>
</feature>
<evidence type="ECO:0000256" key="10">
    <source>
        <dbReference type="PIRSR" id="PIRSR005586-2"/>
    </source>
</evidence>
<feature type="compositionally biased region" description="Acidic residues" evidence="12">
    <location>
        <begin position="45"/>
        <end position="59"/>
    </location>
</feature>
<feature type="binding site" evidence="9">
    <location>
        <position position="4"/>
    </location>
    <ligand>
        <name>Zn(2+)</name>
        <dbReference type="ChEBI" id="CHEBI:29105"/>
        <label>1</label>
    </ligand>
</feature>
<keyword evidence="5" id="KW-0805">Transcription regulation</keyword>
<evidence type="ECO:0000256" key="4">
    <source>
        <dbReference type="ARBA" id="ARBA00022833"/>
    </source>
</evidence>
<dbReference type="EMBL" id="LIUF01000004">
    <property type="protein sequence ID" value="KOX92321.1"/>
    <property type="molecule type" value="Genomic_DNA"/>
</dbReference>
<dbReference type="Pfam" id="PF02150">
    <property type="entry name" value="Zn_ribbon_RPB9"/>
    <property type="match status" value="1"/>
</dbReference>
<dbReference type="GO" id="GO:0003676">
    <property type="term" value="F:nucleic acid binding"/>
    <property type="evidence" value="ECO:0007669"/>
    <property type="project" value="InterPro"/>
</dbReference>
<dbReference type="PROSITE" id="PS51133">
    <property type="entry name" value="ZF_TFIIS_2"/>
    <property type="match status" value="1"/>
</dbReference>
<evidence type="ECO:0000256" key="1">
    <source>
        <dbReference type="ARBA" id="ARBA00018272"/>
    </source>
</evidence>
<feature type="binding site" evidence="9">
    <location>
        <position position="71"/>
    </location>
    <ligand>
        <name>Zn(2+)</name>
        <dbReference type="ChEBI" id="CHEBI:29105"/>
        <label>2</label>
    </ligand>
</feature>
<dbReference type="GO" id="GO:0008270">
    <property type="term" value="F:zinc ion binding"/>
    <property type="evidence" value="ECO:0007669"/>
    <property type="project" value="UniProtKB-KW"/>
</dbReference>
<dbReference type="PIRSF" id="PIRSF005586">
    <property type="entry name" value="RNApol_RpoM"/>
    <property type="match status" value="1"/>
</dbReference>
<dbReference type="AlphaFoldDB" id="A0A0M9AK82"/>
<comment type="similarity">
    <text evidence="8 11">Belongs to the archaeal rpoM/eukaryotic RPA12/RPB9/RPC11 RNA polymerase family.</text>
</comment>
<dbReference type="STRING" id="1705562.AMS69_13165"/>
<evidence type="ECO:0000256" key="6">
    <source>
        <dbReference type="ARBA" id="ARBA00023163"/>
    </source>
</evidence>
<dbReference type="Pfam" id="PF01096">
    <property type="entry name" value="Zn_ribbon_TFIIS"/>
    <property type="match status" value="1"/>
</dbReference>
<evidence type="ECO:0000256" key="9">
    <source>
        <dbReference type="PIRSR" id="PIRSR005586-1"/>
    </source>
</evidence>
<dbReference type="GO" id="GO:0000428">
    <property type="term" value="C:DNA-directed RNA polymerase complex"/>
    <property type="evidence" value="ECO:0007669"/>
    <property type="project" value="UniProtKB-KW"/>
</dbReference>
<evidence type="ECO:0000256" key="2">
    <source>
        <dbReference type="ARBA" id="ARBA00022723"/>
    </source>
</evidence>
<feature type="domain" description="TFIIS-type" evidence="13">
    <location>
        <begin position="64"/>
        <end position="104"/>
    </location>
</feature>
<feature type="binding site" evidence="9">
    <location>
        <position position="23"/>
    </location>
    <ligand>
        <name>Zn(2+)</name>
        <dbReference type="ChEBI" id="CHEBI:29105"/>
        <label>1</label>
    </ligand>
</feature>
<dbReference type="Gene3D" id="2.20.25.10">
    <property type="match status" value="1"/>
</dbReference>
<dbReference type="InterPro" id="IPR006288">
    <property type="entry name" value="TFS"/>
</dbReference>
<evidence type="ECO:0000256" key="3">
    <source>
        <dbReference type="ARBA" id="ARBA00022771"/>
    </source>
</evidence>
<dbReference type="GO" id="GO:0006355">
    <property type="term" value="P:regulation of DNA-templated transcription"/>
    <property type="evidence" value="ECO:0007669"/>
    <property type="project" value="InterPro"/>
</dbReference>
<name>A0A0M9AK82_9EURY</name>
<dbReference type="GeneID" id="301692746"/>
<dbReference type="PANTHER" id="PTHR11239:SF12">
    <property type="entry name" value="DNA-DIRECTED RNA POLYMERASE III SUBUNIT RPC10"/>
    <property type="match status" value="1"/>
</dbReference>
<sequence length="108" mass="12374">MEFCDECGSMMKTDDERWVCGSCGYEKARNAETEQEMAVTTQGQEESEVVDTSEVDAEDMGPTTGARCPECGNERAFYEMKQIRAADESETRFFTCTECEHKWREDDH</sequence>
<feature type="binding site" evidence="9">
    <location>
        <position position="68"/>
    </location>
    <ligand>
        <name>Zn(2+)</name>
        <dbReference type="ChEBI" id="CHEBI:29105"/>
        <label>2</label>
    </ligand>
</feature>
<dbReference type="PATRIC" id="fig|1705562.3.peg.3218"/>